<dbReference type="KEGG" id="erz:ER308_00745"/>
<accession>A0A411YAJ7</accession>
<dbReference type="AlphaFoldDB" id="A0A411YAJ7"/>
<dbReference type="EMBL" id="CP036402">
    <property type="protein sequence ID" value="QBI18243.1"/>
    <property type="molecule type" value="Genomic_DNA"/>
</dbReference>
<evidence type="ECO:0000313" key="2">
    <source>
        <dbReference type="Proteomes" id="UP000291469"/>
    </source>
</evidence>
<proteinExistence type="predicted"/>
<name>A0A411YAJ7_9ACTN</name>
<gene>
    <name evidence="1" type="ORF">ER308_00745</name>
</gene>
<dbReference type="RefSeq" id="WP_131153241.1">
    <property type="nucleotide sequence ID" value="NZ_CP036402.1"/>
</dbReference>
<evidence type="ECO:0008006" key="3">
    <source>
        <dbReference type="Google" id="ProtNLM"/>
    </source>
</evidence>
<dbReference type="Proteomes" id="UP000291469">
    <property type="component" value="Chromosome"/>
</dbReference>
<organism evidence="1 2">
    <name type="scientific">Egibacter rhizosphaerae</name>
    <dbReference type="NCBI Taxonomy" id="1670831"/>
    <lineage>
        <taxon>Bacteria</taxon>
        <taxon>Bacillati</taxon>
        <taxon>Actinomycetota</taxon>
        <taxon>Nitriliruptoria</taxon>
        <taxon>Egibacterales</taxon>
        <taxon>Egibacteraceae</taxon>
        <taxon>Egibacter</taxon>
    </lineage>
</organism>
<sequence>MTETARRHFRVLTRTRGGSAGGTMYDVQLQAQDTGNLLWAQTFSHQAEAEAYEATVTGDLETLDDATFRRKYGVPTHH</sequence>
<protein>
    <recommendedName>
        <fullName evidence="3">AP2-like integrase N-terminal domain-containing protein</fullName>
    </recommendedName>
</protein>
<reference evidence="1 2" key="1">
    <citation type="submission" date="2019-01" db="EMBL/GenBank/DDBJ databases">
        <title>Egibacter rhizosphaerae EGI 80759T.</title>
        <authorList>
            <person name="Chen D.-D."/>
            <person name="Tian Y."/>
            <person name="Jiao J.-Y."/>
            <person name="Zhang X.-T."/>
            <person name="Zhang Y.-G."/>
            <person name="Zhang Y."/>
            <person name="Xiao M."/>
            <person name="Shu W.-S."/>
            <person name="Li W.-J."/>
        </authorList>
    </citation>
    <scope>NUCLEOTIDE SEQUENCE [LARGE SCALE GENOMIC DNA]</scope>
    <source>
        <strain evidence="1 2">EGI 80759</strain>
    </source>
</reference>
<evidence type="ECO:0000313" key="1">
    <source>
        <dbReference type="EMBL" id="QBI18243.1"/>
    </source>
</evidence>
<dbReference type="OrthoDB" id="9894701at2"/>
<keyword evidence="2" id="KW-1185">Reference proteome</keyword>